<proteinExistence type="predicted"/>
<protein>
    <submittedName>
        <fullName evidence="1">Uncharacterized protein</fullName>
    </submittedName>
</protein>
<dbReference type="AlphaFoldDB" id="A0A9P6BYX8"/>
<keyword evidence="2" id="KW-1185">Reference proteome</keyword>
<sequence length="113" mass="12791">MKGPAGVRKSAIADLCRRLRKLAATFFFSRPNHQDNLNHFFTSIHQLAVKFESYGDIIDCDIIHNPTLINKTLPHQFYNLLAVLIQKLKLKGYAFPELAIIVDGLDERNDPGA</sequence>
<gene>
    <name evidence="1" type="ORF">P691DRAFT_844794</name>
</gene>
<evidence type="ECO:0000313" key="1">
    <source>
        <dbReference type="EMBL" id="KAF9442898.1"/>
    </source>
</evidence>
<accession>A0A9P6BYX8</accession>
<dbReference type="EMBL" id="MU151549">
    <property type="protein sequence ID" value="KAF9442898.1"/>
    <property type="molecule type" value="Genomic_DNA"/>
</dbReference>
<evidence type="ECO:0000313" key="2">
    <source>
        <dbReference type="Proteomes" id="UP000807342"/>
    </source>
</evidence>
<dbReference type="Proteomes" id="UP000807342">
    <property type="component" value="Unassembled WGS sequence"/>
</dbReference>
<organism evidence="1 2">
    <name type="scientific">Macrolepiota fuliginosa MF-IS2</name>
    <dbReference type="NCBI Taxonomy" id="1400762"/>
    <lineage>
        <taxon>Eukaryota</taxon>
        <taxon>Fungi</taxon>
        <taxon>Dikarya</taxon>
        <taxon>Basidiomycota</taxon>
        <taxon>Agaricomycotina</taxon>
        <taxon>Agaricomycetes</taxon>
        <taxon>Agaricomycetidae</taxon>
        <taxon>Agaricales</taxon>
        <taxon>Agaricineae</taxon>
        <taxon>Agaricaceae</taxon>
        <taxon>Macrolepiota</taxon>
    </lineage>
</organism>
<reference evidence="1" key="1">
    <citation type="submission" date="2020-11" db="EMBL/GenBank/DDBJ databases">
        <authorList>
            <consortium name="DOE Joint Genome Institute"/>
            <person name="Ahrendt S."/>
            <person name="Riley R."/>
            <person name="Andreopoulos W."/>
            <person name="Labutti K."/>
            <person name="Pangilinan J."/>
            <person name="Ruiz-Duenas F.J."/>
            <person name="Barrasa J.M."/>
            <person name="Sanchez-Garcia M."/>
            <person name="Camarero S."/>
            <person name="Miyauchi S."/>
            <person name="Serrano A."/>
            <person name="Linde D."/>
            <person name="Babiker R."/>
            <person name="Drula E."/>
            <person name="Ayuso-Fernandez I."/>
            <person name="Pacheco R."/>
            <person name="Padilla G."/>
            <person name="Ferreira P."/>
            <person name="Barriuso J."/>
            <person name="Kellner H."/>
            <person name="Castanera R."/>
            <person name="Alfaro M."/>
            <person name="Ramirez L."/>
            <person name="Pisabarro A.G."/>
            <person name="Kuo A."/>
            <person name="Tritt A."/>
            <person name="Lipzen A."/>
            <person name="He G."/>
            <person name="Yan M."/>
            <person name="Ng V."/>
            <person name="Cullen D."/>
            <person name="Martin F."/>
            <person name="Rosso M.-N."/>
            <person name="Henrissat B."/>
            <person name="Hibbett D."/>
            <person name="Martinez A.T."/>
            <person name="Grigoriev I.V."/>
        </authorList>
    </citation>
    <scope>NUCLEOTIDE SEQUENCE</scope>
    <source>
        <strain evidence="1">MF-IS2</strain>
    </source>
</reference>
<dbReference type="OrthoDB" id="163438at2759"/>
<comment type="caution">
    <text evidence="1">The sequence shown here is derived from an EMBL/GenBank/DDBJ whole genome shotgun (WGS) entry which is preliminary data.</text>
</comment>
<name>A0A9P6BYX8_9AGAR</name>